<dbReference type="NCBIfam" id="TIGR00254">
    <property type="entry name" value="GGDEF"/>
    <property type="match status" value="2"/>
</dbReference>
<dbReference type="InterPro" id="IPR043128">
    <property type="entry name" value="Rev_trsase/Diguanyl_cyclase"/>
</dbReference>
<accession>A0ABV1I1U0</accession>
<evidence type="ECO:0000313" key="4">
    <source>
        <dbReference type="Proteomes" id="UP001470288"/>
    </source>
</evidence>
<dbReference type="InterPro" id="IPR000160">
    <property type="entry name" value="GGDEF_dom"/>
</dbReference>
<name>A0ABV1I1U0_9FIRM</name>
<reference evidence="3 4" key="1">
    <citation type="submission" date="2024-03" db="EMBL/GenBank/DDBJ databases">
        <title>Human intestinal bacterial collection.</title>
        <authorList>
            <person name="Pauvert C."/>
            <person name="Hitch T.C.A."/>
            <person name="Clavel T."/>
        </authorList>
    </citation>
    <scope>NUCLEOTIDE SEQUENCE [LARGE SCALE GENOMIC DNA]</scope>
    <source>
        <strain evidence="3 4">CLA-AA-H78B</strain>
    </source>
</reference>
<dbReference type="InterPro" id="IPR050706">
    <property type="entry name" value="Cyclic-di-GMP_PDE-like"/>
</dbReference>
<proteinExistence type="predicted"/>
<evidence type="ECO:0000313" key="3">
    <source>
        <dbReference type="EMBL" id="MEQ2578936.1"/>
    </source>
</evidence>
<dbReference type="RefSeq" id="WP_349144458.1">
    <property type="nucleotide sequence ID" value="NZ_JBBMFC010000013.1"/>
</dbReference>
<evidence type="ECO:0000259" key="2">
    <source>
        <dbReference type="PROSITE" id="PS50887"/>
    </source>
</evidence>
<organism evidence="3 4">
    <name type="scientific">Hominiventricola aquisgranensis</name>
    <dbReference type="NCBI Taxonomy" id="3133164"/>
    <lineage>
        <taxon>Bacteria</taxon>
        <taxon>Bacillati</taxon>
        <taxon>Bacillota</taxon>
        <taxon>Clostridia</taxon>
        <taxon>Lachnospirales</taxon>
        <taxon>Lachnospiraceae</taxon>
        <taxon>Hominiventricola</taxon>
    </lineage>
</organism>
<dbReference type="InterPro" id="IPR003018">
    <property type="entry name" value="GAF"/>
</dbReference>
<dbReference type="Gene3D" id="3.20.20.450">
    <property type="entry name" value="EAL domain"/>
    <property type="match status" value="1"/>
</dbReference>
<dbReference type="Pfam" id="PF00563">
    <property type="entry name" value="EAL"/>
    <property type="match status" value="1"/>
</dbReference>
<dbReference type="CDD" id="cd01949">
    <property type="entry name" value="GGDEF"/>
    <property type="match status" value="2"/>
</dbReference>
<dbReference type="SUPFAM" id="SSF55073">
    <property type="entry name" value="Nucleotide cyclase"/>
    <property type="match status" value="2"/>
</dbReference>
<dbReference type="InterPro" id="IPR029016">
    <property type="entry name" value="GAF-like_dom_sf"/>
</dbReference>
<gene>
    <name evidence="3" type="ORF">WMO62_08800</name>
</gene>
<dbReference type="PROSITE" id="PS50883">
    <property type="entry name" value="EAL"/>
    <property type="match status" value="1"/>
</dbReference>
<dbReference type="SUPFAM" id="SSF55785">
    <property type="entry name" value="PYP-like sensor domain (PAS domain)"/>
    <property type="match status" value="1"/>
</dbReference>
<dbReference type="SMART" id="SM00065">
    <property type="entry name" value="GAF"/>
    <property type="match status" value="1"/>
</dbReference>
<protein>
    <submittedName>
        <fullName evidence="3">EAL domain-containing protein</fullName>
    </submittedName>
</protein>
<comment type="caution">
    <text evidence="3">The sequence shown here is derived from an EMBL/GenBank/DDBJ whole genome shotgun (WGS) entry which is preliminary data.</text>
</comment>
<keyword evidence="4" id="KW-1185">Reference proteome</keyword>
<dbReference type="SMART" id="SM00267">
    <property type="entry name" value="GGDEF"/>
    <property type="match status" value="2"/>
</dbReference>
<dbReference type="EMBL" id="JBBMFC010000013">
    <property type="protein sequence ID" value="MEQ2578936.1"/>
    <property type="molecule type" value="Genomic_DNA"/>
</dbReference>
<dbReference type="InterPro" id="IPR001633">
    <property type="entry name" value="EAL_dom"/>
</dbReference>
<sequence>MKREERNEMIDHRGNEIEQCLKTIEFLSESTEDYLFLWDFQTGNLHFSNPVYEKYNLPKREEYVYQIQDLERCVYARDADAVKRTLRQVECGDMVSCNIECRLLNNHGEKVWISFRGKSQCSDTGKPELMFGRISDSVMSRKVDTLTGLLNMTCLFDDLEKELQSEKKGFLMLLGIDDFKNINIKQGRGYGNYILKIVTEIMEEVVDLSLSIYRVDGDRYAINMEGRTKGMVQTTYLLIQEKVLPYCTMSAGAVPYGEEILDGSGVLYQYAENALDRAKKRGKNNLVFFSADDYEKNLKRIDLQEELRESVRNGFAGFHLCYQLQVSGTDYHVHGAEALLRYESPSRGRISPEEFIPLLEQTELIDPVGDWVLATALHQCKCWRKWVPDFHISVNISYIQLRNEMITQKVLDALKKAELSGESLTLEVTESMQLQEYQYFNQIFYSWRRCGIQISIDDFGTGYSSLGYLKSMEINEVKIDRCFVSRLQHSVYNCRLISNMIELSHSEQLRVCCEGVETEEELAVLRTLHPDLLQGYLFSKPYEAETFARYYIRGDSEEHSQWEAYRKRLYQLSGGEKTQEMPERACEQGNIIEEMDEIVFVCDQDSYELYYMNMAGQLLTGVHDYKGRKCYKVFQGRNDPCESCKNHKLNAERFLVWEKENTFLNRHFLLKDKLIPWNGKMARMEIAIDVTEKEHVSKSIQEKLDFEQNIVECTRMLVEEPDTELAIRKVLRSIGAFYQADRSYIFERAATGDFWINTHEWCEKGVTSKQDELQNVPGSTIQRWGEAFQKGESVVIRNLEHIKKSALEEWEILHTQGIRRLIVAPIRKAQRVIGFLGVDNPKRHHGDAAQLHTMSCFLTERLHDTAAGKLVPEIACEEVLGTMNLGLWKIILNRKNRTAKMYGDRTMKRIMGVNEEQIPEEMYQYWNSRIGEQYRSYVAKSVERIVTSGGPAQLEYTWVHPELGECVVQCLGVRMGEIGDKVCLTGYHRLVSEMELLQFSTESKAEEKRALQENKWNFWEKYTWKSVFYYAVLSETVAFAEVELDSGELRTAGGLWKSYMGECRENKEKFAALLERKAEEEVHPEDMESVQRFVQEEMCSSRHANGILTKKLCFRRCADDAYQWMKLTMHIFRERYTDRVYALLYLKNIDSEKRKELVLQKAANLDPLTGVYNRVTFEREVERYILRDNTVDGGALMILDLDDFKGINDRYGHAKGDEALKTLTGVLKMTFRHGDLIGRLGGDEFLVFIKNVEVREILNRRMNELFAMIHSASEIPLRCSVGITFVSKSRFSYERSLEEADQALYESKRLGKDRYCYYRDIKKGE</sequence>
<dbReference type="InterPro" id="IPR035919">
    <property type="entry name" value="EAL_sf"/>
</dbReference>
<dbReference type="CDD" id="cd01948">
    <property type="entry name" value="EAL"/>
    <property type="match status" value="1"/>
</dbReference>
<dbReference type="SMART" id="SM00052">
    <property type="entry name" value="EAL"/>
    <property type="match status" value="1"/>
</dbReference>
<dbReference type="PANTHER" id="PTHR33121">
    <property type="entry name" value="CYCLIC DI-GMP PHOSPHODIESTERASE PDEF"/>
    <property type="match status" value="1"/>
</dbReference>
<evidence type="ECO:0000259" key="1">
    <source>
        <dbReference type="PROSITE" id="PS50883"/>
    </source>
</evidence>
<feature type="domain" description="GGDEF" evidence="2">
    <location>
        <begin position="1192"/>
        <end position="1320"/>
    </location>
</feature>
<dbReference type="PROSITE" id="PS50887">
    <property type="entry name" value="GGDEF"/>
    <property type="match status" value="2"/>
</dbReference>
<dbReference type="PANTHER" id="PTHR33121:SF70">
    <property type="entry name" value="SIGNALING PROTEIN YKOW"/>
    <property type="match status" value="1"/>
</dbReference>
<dbReference type="SUPFAM" id="SSF141868">
    <property type="entry name" value="EAL domain-like"/>
    <property type="match status" value="1"/>
</dbReference>
<feature type="domain" description="GGDEF" evidence="2">
    <location>
        <begin position="167"/>
        <end position="291"/>
    </location>
</feature>
<feature type="domain" description="EAL" evidence="1">
    <location>
        <begin position="300"/>
        <end position="555"/>
    </location>
</feature>
<dbReference type="Pfam" id="PF00990">
    <property type="entry name" value="GGDEF"/>
    <property type="match status" value="2"/>
</dbReference>
<dbReference type="Gene3D" id="3.30.450.40">
    <property type="match status" value="1"/>
</dbReference>
<dbReference type="InterPro" id="IPR035965">
    <property type="entry name" value="PAS-like_dom_sf"/>
</dbReference>
<dbReference type="SUPFAM" id="SSF55781">
    <property type="entry name" value="GAF domain-like"/>
    <property type="match status" value="1"/>
</dbReference>
<dbReference type="InterPro" id="IPR029787">
    <property type="entry name" value="Nucleotide_cyclase"/>
</dbReference>
<dbReference type="Gene3D" id="3.30.450.20">
    <property type="entry name" value="PAS domain"/>
    <property type="match status" value="1"/>
</dbReference>
<dbReference type="Gene3D" id="3.30.70.270">
    <property type="match status" value="2"/>
</dbReference>
<dbReference type="Pfam" id="PF01590">
    <property type="entry name" value="GAF"/>
    <property type="match status" value="1"/>
</dbReference>
<dbReference type="Proteomes" id="UP001470288">
    <property type="component" value="Unassembled WGS sequence"/>
</dbReference>